<gene>
    <name evidence="1" type="ORF">FQN60_006420</name>
</gene>
<reference evidence="1 2" key="1">
    <citation type="submission" date="2019-08" db="EMBL/GenBank/DDBJ databases">
        <title>A chromosome-level genome assembly, high-density linkage maps, and genome scans reveal the genomic architecture of hybrid incompatibilities underlying speciation via character displacement in darters (Percidae: Etheostominae).</title>
        <authorList>
            <person name="Moran R.L."/>
            <person name="Catchen J.M."/>
            <person name="Fuller R.C."/>
        </authorList>
    </citation>
    <scope>NUCLEOTIDE SEQUENCE [LARGE SCALE GENOMIC DNA]</scope>
    <source>
        <strain evidence="1">EspeVRDwgs_2016</strain>
        <tissue evidence="1">Muscle</tissue>
    </source>
</reference>
<protein>
    <submittedName>
        <fullName evidence="1">Uncharacterized protein</fullName>
    </submittedName>
</protein>
<evidence type="ECO:0000313" key="2">
    <source>
        <dbReference type="Proteomes" id="UP000327493"/>
    </source>
</evidence>
<proteinExistence type="predicted"/>
<dbReference type="Proteomes" id="UP000327493">
    <property type="component" value="Chromosome 19"/>
</dbReference>
<keyword evidence="2" id="KW-1185">Reference proteome</keyword>
<sequence>MEYGRGDGHYGKLPFTFVSQKRRELRLKVPHLMPRVLLRDRCQGAVLEGKNPQERWWQSHC</sequence>
<accession>A0A5J5CPF4</accession>
<dbReference type="EMBL" id="VOFY01000019">
    <property type="protein sequence ID" value="KAA8582749.1"/>
    <property type="molecule type" value="Genomic_DNA"/>
</dbReference>
<dbReference type="AlphaFoldDB" id="A0A5J5CPF4"/>
<name>A0A5J5CPF4_9PERO</name>
<comment type="caution">
    <text evidence="1">The sequence shown here is derived from an EMBL/GenBank/DDBJ whole genome shotgun (WGS) entry which is preliminary data.</text>
</comment>
<organism evidence="1 2">
    <name type="scientific">Etheostoma spectabile</name>
    <name type="common">orangethroat darter</name>
    <dbReference type="NCBI Taxonomy" id="54343"/>
    <lineage>
        <taxon>Eukaryota</taxon>
        <taxon>Metazoa</taxon>
        <taxon>Chordata</taxon>
        <taxon>Craniata</taxon>
        <taxon>Vertebrata</taxon>
        <taxon>Euteleostomi</taxon>
        <taxon>Actinopterygii</taxon>
        <taxon>Neopterygii</taxon>
        <taxon>Teleostei</taxon>
        <taxon>Neoteleostei</taxon>
        <taxon>Acanthomorphata</taxon>
        <taxon>Eupercaria</taxon>
        <taxon>Perciformes</taxon>
        <taxon>Percoidei</taxon>
        <taxon>Percidae</taxon>
        <taxon>Etheostomatinae</taxon>
        <taxon>Etheostoma</taxon>
    </lineage>
</organism>
<evidence type="ECO:0000313" key="1">
    <source>
        <dbReference type="EMBL" id="KAA8582749.1"/>
    </source>
</evidence>